<feature type="region of interest" description="Disordered" evidence="1">
    <location>
        <begin position="222"/>
        <end position="245"/>
    </location>
</feature>
<dbReference type="AlphaFoldDB" id="A0A507D5N8"/>
<evidence type="ECO:0000313" key="4">
    <source>
        <dbReference type="Proteomes" id="UP000320475"/>
    </source>
</evidence>
<dbReference type="Proteomes" id="UP000320475">
    <property type="component" value="Unassembled WGS sequence"/>
</dbReference>
<organism evidence="3 4">
    <name type="scientific">Synchytrium endobioticum</name>
    <dbReference type="NCBI Taxonomy" id="286115"/>
    <lineage>
        <taxon>Eukaryota</taxon>
        <taxon>Fungi</taxon>
        <taxon>Fungi incertae sedis</taxon>
        <taxon>Chytridiomycota</taxon>
        <taxon>Chytridiomycota incertae sedis</taxon>
        <taxon>Chytridiomycetes</taxon>
        <taxon>Synchytriales</taxon>
        <taxon>Synchytriaceae</taxon>
        <taxon>Synchytrium</taxon>
    </lineage>
</organism>
<feature type="region of interest" description="Disordered" evidence="1">
    <location>
        <begin position="80"/>
        <end position="99"/>
    </location>
</feature>
<comment type="caution">
    <text evidence="3">The sequence shown here is derived from an EMBL/GenBank/DDBJ whole genome shotgun (WGS) entry which is preliminary data.</text>
</comment>
<evidence type="ECO:0008006" key="5">
    <source>
        <dbReference type="Google" id="ProtNLM"/>
    </source>
</evidence>
<feature type="chain" id="PRO_5021306009" description="SH3 domain-containing protein" evidence="2">
    <location>
        <begin position="21"/>
        <end position="315"/>
    </location>
</feature>
<feature type="region of interest" description="Disordered" evidence="1">
    <location>
        <begin position="47"/>
        <end position="66"/>
    </location>
</feature>
<feature type="signal peptide" evidence="2">
    <location>
        <begin position="1"/>
        <end position="20"/>
    </location>
</feature>
<dbReference type="OrthoDB" id="5581000at2759"/>
<feature type="compositionally biased region" description="Low complexity" evidence="1">
    <location>
        <begin position="234"/>
        <end position="245"/>
    </location>
</feature>
<evidence type="ECO:0000256" key="2">
    <source>
        <dbReference type="SAM" id="SignalP"/>
    </source>
</evidence>
<name>A0A507D5N8_9FUNG</name>
<proteinExistence type="predicted"/>
<dbReference type="EMBL" id="QEAM01000093">
    <property type="protein sequence ID" value="TPX46812.1"/>
    <property type="molecule type" value="Genomic_DNA"/>
</dbReference>
<sequence>MLFVHISLLLSLLILQTSVADPVGRRINFGVLQGTWTIQEHAHTSLFTSSPHRRRSSSTHRNSTHSAFSLPAAVSNASVAATDDTGGDQGDDDDGLGGAPSDLACIDTNDVTYEIKGNILRRRSAAPDIFNSNGKYYLLNAVQGEELGYVKFRVLQNLVREIRPCFGFVREGRNLLIQMSTSNYLECPAQRDEFAGVCNRYFYAVGKCKAGRCMNGDVNTGSAGDSGSDGGGSSNNNVGGTTSASTSDACLLATNCRYGLWKKAEQPQQLQKPSWLQPPREPHRGIKLVSTLLEVNDVVRSPLPMADHCNRSMAG</sequence>
<feature type="compositionally biased region" description="Acidic residues" evidence="1">
    <location>
        <begin position="85"/>
        <end position="95"/>
    </location>
</feature>
<reference evidence="3 4" key="1">
    <citation type="journal article" date="2019" name="Sci. Rep.">
        <title>Comparative genomics of chytrid fungi reveal insights into the obligate biotrophic and pathogenic lifestyle of Synchytrium endobioticum.</title>
        <authorList>
            <person name="van de Vossenberg B.T.L.H."/>
            <person name="Warris S."/>
            <person name="Nguyen H.D.T."/>
            <person name="van Gent-Pelzer M.P.E."/>
            <person name="Joly D.L."/>
            <person name="van de Geest H.C."/>
            <person name="Bonants P.J.M."/>
            <person name="Smith D.S."/>
            <person name="Levesque C.A."/>
            <person name="van der Lee T.A.J."/>
        </authorList>
    </citation>
    <scope>NUCLEOTIDE SEQUENCE [LARGE SCALE GENOMIC DNA]</scope>
    <source>
        <strain evidence="3 4">LEV6574</strain>
    </source>
</reference>
<evidence type="ECO:0000313" key="3">
    <source>
        <dbReference type="EMBL" id="TPX46812.1"/>
    </source>
</evidence>
<protein>
    <recommendedName>
        <fullName evidence="5">SH3 domain-containing protein</fullName>
    </recommendedName>
</protein>
<keyword evidence="2" id="KW-0732">Signal</keyword>
<evidence type="ECO:0000256" key="1">
    <source>
        <dbReference type="SAM" id="MobiDB-lite"/>
    </source>
</evidence>
<accession>A0A507D5N8</accession>
<gene>
    <name evidence="3" type="ORF">SeLEV6574_g03012</name>
</gene>
<dbReference type="VEuPathDB" id="FungiDB:SeMB42_g03665"/>